<dbReference type="RefSeq" id="WP_124325108.1">
    <property type="nucleotide sequence ID" value="NZ_CP118137.1"/>
</dbReference>
<name>A0AAX3FTH4_9PSED</name>
<keyword evidence="2" id="KW-0378">Hydrolase</keyword>
<dbReference type="Gene3D" id="3.40.50.1820">
    <property type="entry name" value="alpha/beta hydrolase"/>
    <property type="match status" value="2"/>
</dbReference>
<organism evidence="2 3">
    <name type="scientific">Pseudomonas chlororaphis</name>
    <dbReference type="NCBI Taxonomy" id="587753"/>
    <lineage>
        <taxon>Bacteria</taxon>
        <taxon>Pseudomonadati</taxon>
        <taxon>Pseudomonadota</taxon>
        <taxon>Gammaproteobacteria</taxon>
        <taxon>Pseudomonadales</taxon>
        <taxon>Pseudomonadaceae</taxon>
        <taxon>Pseudomonas</taxon>
    </lineage>
</organism>
<feature type="region of interest" description="Disordered" evidence="1">
    <location>
        <begin position="188"/>
        <end position="211"/>
    </location>
</feature>
<evidence type="ECO:0000313" key="2">
    <source>
        <dbReference type="EMBL" id="VEF73364.1"/>
    </source>
</evidence>
<dbReference type="EC" id="3.1.1.3" evidence="2"/>
<dbReference type="SUPFAM" id="SSF53474">
    <property type="entry name" value="alpha/beta-Hydrolases"/>
    <property type="match status" value="1"/>
</dbReference>
<accession>A0AAX3FTH4</accession>
<gene>
    <name evidence="2" type="ORF">NCTC7357_01626</name>
</gene>
<proteinExistence type="predicted"/>
<dbReference type="AlphaFoldDB" id="A0AAX3FTH4"/>
<evidence type="ECO:0000256" key="1">
    <source>
        <dbReference type="SAM" id="MobiDB-lite"/>
    </source>
</evidence>
<dbReference type="EMBL" id="LR134334">
    <property type="protein sequence ID" value="VEF73364.1"/>
    <property type="molecule type" value="Genomic_DNA"/>
</dbReference>
<sequence>MGMFDYKNYDEEKSKSIFSNALNLVSHAQDVAKELPPGWKKISAKELDYDVKAGAYEARKALVGEHDTYGERGTFFGEKLEVLTAQVDISGQYDAQGKLVAIGIVFQGSRGAFGDIDSIIDFVASNARAMNDHGFSIEYPYLAFEKLLSAVANFAKQNGLTGENITITGASLGGMAVNGMADLSETRWGGSIRTPTTSDLYHQPYPRHKKS</sequence>
<reference evidence="2 3" key="1">
    <citation type="submission" date="2018-12" db="EMBL/GenBank/DDBJ databases">
        <authorList>
            <consortium name="Pathogen Informatics"/>
        </authorList>
    </citation>
    <scope>NUCLEOTIDE SEQUENCE [LARGE SCALE GENOMIC DNA]</scope>
    <source>
        <strain evidence="2 3">NCTC7357</strain>
    </source>
</reference>
<evidence type="ECO:0000313" key="3">
    <source>
        <dbReference type="Proteomes" id="UP000277437"/>
    </source>
</evidence>
<dbReference type="Proteomes" id="UP000277437">
    <property type="component" value="Chromosome"/>
</dbReference>
<dbReference type="GO" id="GO:0004806">
    <property type="term" value="F:triacylglycerol lipase activity"/>
    <property type="evidence" value="ECO:0007669"/>
    <property type="project" value="UniProtKB-EC"/>
</dbReference>
<protein>
    <submittedName>
        <fullName evidence="2">Lipase</fullName>
        <ecNumber evidence="2">3.1.1.3</ecNumber>
    </submittedName>
</protein>
<dbReference type="InterPro" id="IPR029058">
    <property type="entry name" value="AB_hydrolase_fold"/>
</dbReference>